<dbReference type="GO" id="GO:0031515">
    <property type="term" value="C:tRNA (m1A) methyltransferase complex"/>
    <property type="evidence" value="ECO:0007669"/>
    <property type="project" value="InterPro"/>
</dbReference>
<dbReference type="InterPro" id="IPR029063">
    <property type="entry name" value="SAM-dependent_MTases_sf"/>
</dbReference>
<keyword evidence="7" id="KW-1185">Reference proteome</keyword>
<dbReference type="PANTHER" id="PTHR12945">
    <property type="entry name" value="TRANSLATION INITIATION FACTOR EIF3-RELATED"/>
    <property type="match status" value="1"/>
</dbReference>
<dbReference type="WBParaSite" id="PSAMB.scaffold4363size14893.g24100.t1">
    <property type="protein sequence ID" value="PSAMB.scaffold4363size14893.g24100.t1"/>
    <property type="gene ID" value="PSAMB.scaffold4363size14893.g24100"/>
</dbReference>
<dbReference type="Pfam" id="PF04189">
    <property type="entry name" value="Gcd10p"/>
    <property type="match status" value="1"/>
</dbReference>
<dbReference type="InterPro" id="IPR017423">
    <property type="entry name" value="TRM6"/>
</dbReference>
<dbReference type="PANTHER" id="PTHR12945:SF0">
    <property type="entry name" value="TRNA (ADENINE(58)-N(1))-METHYLTRANSFERASE NON-CATALYTIC SUBUNIT TRM6"/>
    <property type="match status" value="1"/>
</dbReference>
<organism evidence="7 8">
    <name type="scientific">Plectus sambesii</name>
    <dbReference type="NCBI Taxonomy" id="2011161"/>
    <lineage>
        <taxon>Eukaryota</taxon>
        <taxon>Metazoa</taxon>
        <taxon>Ecdysozoa</taxon>
        <taxon>Nematoda</taxon>
        <taxon>Chromadorea</taxon>
        <taxon>Plectida</taxon>
        <taxon>Plectina</taxon>
        <taxon>Plectoidea</taxon>
        <taxon>Plectidae</taxon>
        <taxon>Plectus</taxon>
    </lineage>
</organism>
<evidence type="ECO:0000256" key="1">
    <source>
        <dbReference type="ARBA" id="ARBA00004123"/>
    </source>
</evidence>
<evidence type="ECO:0000256" key="6">
    <source>
        <dbReference type="ARBA" id="ARBA00032319"/>
    </source>
</evidence>
<accession>A0A914WL82</accession>
<evidence type="ECO:0000256" key="3">
    <source>
        <dbReference type="ARBA" id="ARBA00021704"/>
    </source>
</evidence>
<proteinExistence type="inferred from homology"/>
<protein>
    <recommendedName>
        <fullName evidence="3">tRNA (adenine(58)-N(1))-methyltransferase non-catalytic subunit TRM6</fullName>
    </recommendedName>
    <alternativeName>
        <fullName evidence="6">tRNA(m1A58)-methyltransferase subunit TRM6</fullName>
    </alternativeName>
</protein>
<evidence type="ECO:0000256" key="5">
    <source>
        <dbReference type="ARBA" id="ARBA00023242"/>
    </source>
</evidence>
<name>A0A914WL82_9BILA</name>
<comment type="subcellular location">
    <subcellularLocation>
        <location evidence="1">Nucleus</location>
    </subcellularLocation>
</comment>
<keyword evidence="5" id="KW-0539">Nucleus</keyword>
<dbReference type="GO" id="GO:0030488">
    <property type="term" value="P:tRNA methylation"/>
    <property type="evidence" value="ECO:0007669"/>
    <property type="project" value="InterPro"/>
</dbReference>
<comment type="similarity">
    <text evidence="2">Belongs to the TRM6/GCD10 family.</text>
</comment>
<keyword evidence="4" id="KW-0819">tRNA processing</keyword>
<dbReference type="AlphaFoldDB" id="A0A914WL82"/>
<evidence type="ECO:0000256" key="2">
    <source>
        <dbReference type="ARBA" id="ARBA00008320"/>
    </source>
</evidence>
<evidence type="ECO:0000313" key="8">
    <source>
        <dbReference type="WBParaSite" id="PSAMB.scaffold4363size14893.g24100.t1"/>
    </source>
</evidence>
<sequence length="400" mass="44279">MIEEGIYVVVQKLGGEHSRVCKFGKKQSILVEKLKFVVDGAFGCPFGLFDVRDGALIPANVSALNQEELTETEGQASCNGQTESASAAASVVENDAALDPAQKRQKLTQEAIVGLKGAGMTTDELVNKLVEGNSSFADRTTFAKDKYIRRKARKHADRVLLLKPTIRQVADSYYRKDAERIANLRIDQLSQVLNFAGIRAGIKILILEQCQGLVSAAVLDRMNGDGMCVHLHKGSQAQAIPCLHSLNFDEKVMNSFYQLPIESLLCKNGPKSEPDQQHLSAESKQRLLARREKEEQLLTVVNANRMDALILALRTIAPVESLQMCYAYLAPSAPLVIYSPFVQPLIDCHQWLKEQGAVNIQLIDGFYRRHQVLPDRTHPEMQQMVTGGFILTAIKVLAPK</sequence>
<dbReference type="Proteomes" id="UP000887566">
    <property type="component" value="Unplaced"/>
</dbReference>
<reference evidence="8" key="1">
    <citation type="submission" date="2022-11" db="UniProtKB">
        <authorList>
            <consortium name="WormBaseParasite"/>
        </authorList>
    </citation>
    <scope>IDENTIFICATION</scope>
</reference>
<dbReference type="GO" id="GO:0005634">
    <property type="term" value="C:nucleus"/>
    <property type="evidence" value="ECO:0007669"/>
    <property type="project" value="UniProtKB-SubCell"/>
</dbReference>
<evidence type="ECO:0000256" key="4">
    <source>
        <dbReference type="ARBA" id="ARBA00022694"/>
    </source>
</evidence>
<dbReference type="SUPFAM" id="SSF53335">
    <property type="entry name" value="S-adenosyl-L-methionine-dependent methyltransferases"/>
    <property type="match status" value="1"/>
</dbReference>
<evidence type="ECO:0000313" key="7">
    <source>
        <dbReference type="Proteomes" id="UP000887566"/>
    </source>
</evidence>
<dbReference type="Gene3D" id="3.40.50.150">
    <property type="entry name" value="Vaccinia Virus protein VP39"/>
    <property type="match status" value="1"/>
</dbReference>